<feature type="non-terminal residue" evidence="1">
    <location>
        <position position="38"/>
    </location>
</feature>
<organism evidence="1">
    <name type="scientific">freshwater metagenome</name>
    <dbReference type="NCBI Taxonomy" id="449393"/>
    <lineage>
        <taxon>unclassified sequences</taxon>
        <taxon>metagenomes</taxon>
        <taxon>ecological metagenomes</taxon>
    </lineage>
</organism>
<protein>
    <submittedName>
        <fullName evidence="1">Uncharacterized protein</fullName>
    </submittedName>
</protein>
<dbReference type="AlphaFoldDB" id="A0A094SJ66"/>
<dbReference type="EMBL" id="JNSK01000024">
    <property type="protein sequence ID" value="KGA18468.1"/>
    <property type="molecule type" value="Genomic_DNA"/>
</dbReference>
<evidence type="ECO:0000313" key="1">
    <source>
        <dbReference type="EMBL" id="KGA18468.1"/>
    </source>
</evidence>
<gene>
    <name evidence="1" type="ORF">GM50_8440</name>
</gene>
<name>A0A094SJ66_9ZZZZ</name>
<comment type="caution">
    <text evidence="1">The sequence shown here is derived from an EMBL/GenBank/DDBJ whole genome shotgun (WGS) entry which is preliminary data.</text>
</comment>
<reference evidence="1" key="1">
    <citation type="submission" date="2014-05" db="EMBL/GenBank/DDBJ databases">
        <title>Key roles for freshwater Actinobacteria revealed by deep metagenomic sequencing.</title>
        <authorList>
            <person name="Ghai R."/>
            <person name="Mizuno C.M."/>
            <person name="Picazo A."/>
            <person name="Camacho A."/>
            <person name="Rodriguez-Valera F."/>
        </authorList>
    </citation>
    <scope>NUCLEOTIDE SEQUENCE</scope>
</reference>
<sequence length="38" mass="4465">MPTMDKDREDAGHEYFSQLYGATSVEGEPQQTIFDKWR</sequence>
<accession>A0A094SJ66</accession>
<proteinExistence type="predicted"/>